<evidence type="ECO:0000256" key="1">
    <source>
        <dbReference type="SAM" id="SignalP"/>
    </source>
</evidence>
<keyword evidence="1" id="KW-0732">Signal</keyword>
<accession>A0A2J6R4Q3</accession>
<dbReference type="EMBL" id="KZ613956">
    <property type="protein sequence ID" value="PMD33490.1"/>
    <property type="molecule type" value="Genomic_DNA"/>
</dbReference>
<gene>
    <name evidence="2" type="ORF">L207DRAFT_571629</name>
</gene>
<protein>
    <submittedName>
        <fullName evidence="2">Uncharacterized protein</fullName>
    </submittedName>
</protein>
<evidence type="ECO:0000313" key="2">
    <source>
        <dbReference type="EMBL" id="PMD33490.1"/>
    </source>
</evidence>
<organism evidence="2 3">
    <name type="scientific">Hyaloscypha variabilis (strain UAMH 11265 / GT02V1 / F)</name>
    <name type="common">Meliniomyces variabilis</name>
    <dbReference type="NCBI Taxonomy" id="1149755"/>
    <lineage>
        <taxon>Eukaryota</taxon>
        <taxon>Fungi</taxon>
        <taxon>Dikarya</taxon>
        <taxon>Ascomycota</taxon>
        <taxon>Pezizomycotina</taxon>
        <taxon>Leotiomycetes</taxon>
        <taxon>Helotiales</taxon>
        <taxon>Hyaloscyphaceae</taxon>
        <taxon>Hyaloscypha</taxon>
        <taxon>Hyaloscypha variabilis</taxon>
    </lineage>
</organism>
<proteinExistence type="predicted"/>
<feature type="chain" id="PRO_5014405446" evidence="1">
    <location>
        <begin position="22"/>
        <end position="151"/>
    </location>
</feature>
<name>A0A2J6R4Q3_HYAVF</name>
<feature type="signal peptide" evidence="1">
    <location>
        <begin position="1"/>
        <end position="21"/>
    </location>
</feature>
<dbReference type="Proteomes" id="UP000235786">
    <property type="component" value="Unassembled WGS sequence"/>
</dbReference>
<reference evidence="2 3" key="1">
    <citation type="submission" date="2016-04" db="EMBL/GenBank/DDBJ databases">
        <title>A degradative enzymes factory behind the ericoid mycorrhizal symbiosis.</title>
        <authorList>
            <consortium name="DOE Joint Genome Institute"/>
            <person name="Martino E."/>
            <person name="Morin E."/>
            <person name="Grelet G."/>
            <person name="Kuo A."/>
            <person name="Kohler A."/>
            <person name="Daghino S."/>
            <person name="Barry K."/>
            <person name="Choi C."/>
            <person name="Cichocki N."/>
            <person name="Clum A."/>
            <person name="Copeland A."/>
            <person name="Hainaut M."/>
            <person name="Haridas S."/>
            <person name="Labutti K."/>
            <person name="Lindquist E."/>
            <person name="Lipzen A."/>
            <person name="Khouja H.-R."/>
            <person name="Murat C."/>
            <person name="Ohm R."/>
            <person name="Olson A."/>
            <person name="Spatafora J."/>
            <person name="Veneault-Fourrey C."/>
            <person name="Henrissat B."/>
            <person name="Grigoriev I."/>
            <person name="Martin F."/>
            <person name="Perotto S."/>
        </authorList>
    </citation>
    <scope>NUCLEOTIDE SEQUENCE [LARGE SCALE GENOMIC DNA]</scope>
    <source>
        <strain evidence="2 3">F</strain>
    </source>
</reference>
<keyword evidence="3" id="KW-1185">Reference proteome</keyword>
<dbReference type="OrthoDB" id="3491096at2759"/>
<sequence length="151" mass="16015">MVSFTSITAFISMALLASTTAAAPALVAERDPPQAWPVLSFTLFKTLQPGDENQCWWGAPGNNQGQPPSSEFVATPTGGFLSACHPADFYTLAIYYEAAGWNNCQVNVYSDSICGANVGNVQYTGDFSQPCTFPGGGTTPVDLLSWQVSCD</sequence>
<evidence type="ECO:0000313" key="3">
    <source>
        <dbReference type="Proteomes" id="UP000235786"/>
    </source>
</evidence>
<dbReference type="AlphaFoldDB" id="A0A2J6R4Q3"/>